<accession>A0ACC6PQR0</accession>
<sequence>MTHDKAARKQAGRSRRKGRTGPRPSGGRPTTSTTLRRTLRREVAGTVGVLTDAYDFDAMRGYRTFPFDDHRDYLQQLDGLLKTLASRQLHTTVALFDPEDFAEYCSEHGLDPDTPTSRSSYTAAITTRGSTVTYTGQPLDSLLPELIDKAVRQATWEYATLLLADLGECADCGQDVGRSAFDRASRLLMRLLEGAGEGRHHLVCSVPARDEQLLAVLHAEGNATTAARAAELDAAEGAEFVAVLATAIALESPGGLVLRTSTPDAPDRLRGWQLHEGCLLPLTAGEVFSAYCTDADTGEPLSPEPGVEYCAGFPVTTDDPEAHH</sequence>
<comment type="caution">
    <text evidence="1">The sequence shown here is derived from an EMBL/GenBank/DDBJ whole genome shotgun (WGS) entry which is preliminary data.</text>
</comment>
<dbReference type="EMBL" id="JBBKAJ010000022">
    <property type="protein sequence ID" value="MEJ8633686.1"/>
    <property type="molecule type" value="Genomic_DNA"/>
</dbReference>
<evidence type="ECO:0000313" key="1">
    <source>
        <dbReference type="EMBL" id="MEJ8633686.1"/>
    </source>
</evidence>
<gene>
    <name evidence="1" type="ORF">WKI67_09795</name>
</gene>
<evidence type="ECO:0000313" key="2">
    <source>
        <dbReference type="Proteomes" id="UP001377168"/>
    </source>
</evidence>
<name>A0ACC6PQR0_9ACTN</name>
<proteinExistence type="predicted"/>
<organism evidence="1 2">
    <name type="scientific">Streptomyces achmelvichensis</name>
    <dbReference type="NCBI Taxonomy" id="3134111"/>
    <lineage>
        <taxon>Bacteria</taxon>
        <taxon>Bacillati</taxon>
        <taxon>Actinomycetota</taxon>
        <taxon>Actinomycetes</taxon>
        <taxon>Kitasatosporales</taxon>
        <taxon>Streptomycetaceae</taxon>
        <taxon>Streptomyces</taxon>
    </lineage>
</organism>
<dbReference type="Proteomes" id="UP001377168">
    <property type="component" value="Unassembled WGS sequence"/>
</dbReference>
<reference evidence="1" key="1">
    <citation type="submission" date="2024-03" db="EMBL/GenBank/DDBJ databases">
        <title>Novel Streptomyces species of biotechnological and ecological value are a feature of Machair soil.</title>
        <authorList>
            <person name="Prole J.R."/>
            <person name="Goodfellow M."/>
            <person name="Allenby N."/>
            <person name="Ward A.C."/>
        </authorList>
    </citation>
    <scope>NUCLEOTIDE SEQUENCE</scope>
    <source>
        <strain evidence="1">MS2.AVA.5</strain>
    </source>
</reference>
<protein>
    <submittedName>
        <fullName evidence="1">Uncharacterized protein</fullName>
    </submittedName>
</protein>
<keyword evidence="2" id="KW-1185">Reference proteome</keyword>